<dbReference type="GO" id="GO:0004601">
    <property type="term" value="F:peroxidase activity"/>
    <property type="evidence" value="ECO:0007669"/>
    <property type="project" value="InterPro"/>
</dbReference>
<dbReference type="InterPro" id="IPR016119">
    <property type="entry name" value="Br/Cl_peroxidase_C"/>
</dbReference>
<dbReference type="Proteomes" id="UP000183454">
    <property type="component" value="Unassembled WGS sequence"/>
</dbReference>
<protein>
    <submittedName>
        <fullName evidence="1">Uncharacterized protein</fullName>
    </submittedName>
</protein>
<name>A0A1H2X744_9PROT</name>
<organism evidence="1 2">
    <name type="scientific">Nitrosomonas communis</name>
    <dbReference type="NCBI Taxonomy" id="44574"/>
    <lineage>
        <taxon>Bacteria</taxon>
        <taxon>Pseudomonadati</taxon>
        <taxon>Pseudomonadota</taxon>
        <taxon>Betaproteobacteria</taxon>
        <taxon>Nitrosomonadales</taxon>
        <taxon>Nitrosomonadaceae</taxon>
        <taxon>Nitrosomonas</taxon>
    </lineage>
</organism>
<proteinExistence type="predicted"/>
<sequence length="112" mass="12015">MTILTHNKAEAIATNASAMLIPLAGTANKNHSTNPDSLAITPPAPEICSACATAEMVELLYWMALLRGIPLPDFAGVNANISTVIEEVTCACTWAQRNHLPTDYSVNFRSED</sequence>
<reference evidence="1 2" key="1">
    <citation type="submission" date="2016-10" db="EMBL/GenBank/DDBJ databases">
        <authorList>
            <person name="de Groot N.N."/>
        </authorList>
    </citation>
    <scope>NUCLEOTIDE SEQUENCE [LARGE SCALE GENOMIC DNA]</scope>
    <source>
        <strain evidence="1 2">Nm110</strain>
    </source>
</reference>
<gene>
    <name evidence="1" type="ORF">SAMN05421882_103524</name>
</gene>
<evidence type="ECO:0000313" key="2">
    <source>
        <dbReference type="Proteomes" id="UP000183454"/>
    </source>
</evidence>
<dbReference type="AlphaFoldDB" id="A0A1H2X744"/>
<evidence type="ECO:0000313" key="1">
    <source>
        <dbReference type="EMBL" id="SDW88607.1"/>
    </source>
</evidence>
<accession>A0A1H2X744</accession>
<dbReference type="Gene3D" id="1.10.606.10">
    <property type="entry name" value="Vanadium-containing Chloroperoxidase, domain 2"/>
    <property type="match status" value="1"/>
</dbReference>
<dbReference type="RefSeq" id="WP_074667558.1">
    <property type="nucleotide sequence ID" value="NZ_FNNH01000035.1"/>
</dbReference>
<dbReference type="EMBL" id="FNNH01000035">
    <property type="protein sequence ID" value="SDW88607.1"/>
    <property type="molecule type" value="Genomic_DNA"/>
</dbReference>